<name>A0A6J7DG35_9ZZZZ</name>
<dbReference type="SUPFAM" id="SSF52540">
    <property type="entry name" value="P-loop containing nucleoside triphosphate hydrolases"/>
    <property type="match status" value="1"/>
</dbReference>
<sequence length="348" mass="39921">MKRLVSNMINKNRHLKMADSLYRVILQRRAELLEQGLTAVSFQFPGQFESRVSDMLHSEEFKIAVLPRLVADATKNWTGKRVFFLHIPKTAGTAIRMALVRSLRIPPYELYTNNTSLIEALEFTHNDFWPLYYGHENIAFFPEGYSGITIFRESRSRALSLYRQKCRAAVIDNPLDINQVAFQEMRKIALKLLSTPFGEWLNVPSQLSSIEYFIPSKQFGRNSYESNEFQSHILSLSSNKIEKCLNESLARFTHAAWVHDETAILKAISEISGGEITELPRENVFPNLEEYPTQILDKDAIIKLNAFQEKEAILHKVAHEHGLVPLLSKSEADDLFEITAKRLGFIFA</sequence>
<dbReference type="AlphaFoldDB" id="A0A6J7DG35"/>
<dbReference type="Gene3D" id="3.40.50.300">
    <property type="entry name" value="P-loop containing nucleotide triphosphate hydrolases"/>
    <property type="match status" value="1"/>
</dbReference>
<protein>
    <submittedName>
        <fullName evidence="1">Unannotated protein</fullName>
    </submittedName>
</protein>
<organism evidence="1">
    <name type="scientific">freshwater metagenome</name>
    <dbReference type="NCBI Taxonomy" id="449393"/>
    <lineage>
        <taxon>unclassified sequences</taxon>
        <taxon>metagenomes</taxon>
        <taxon>ecological metagenomes</taxon>
    </lineage>
</organism>
<evidence type="ECO:0000313" key="1">
    <source>
        <dbReference type="EMBL" id="CAB4867834.1"/>
    </source>
</evidence>
<gene>
    <name evidence="1" type="ORF">UFOPK3342_00798</name>
</gene>
<accession>A0A6J7DG35</accession>
<dbReference type="EMBL" id="CAFBLH010000022">
    <property type="protein sequence ID" value="CAB4867834.1"/>
    <property type="molecule type" value="Genomic_DNA"/>
</dbReference>
<reference evidence="1" key="1">
    <citation type="submission" date="2020-05" db="EMBL/GenBank/DDBJ databases">
        <authorList>
            <person name="Chiriac C."/>
            <person name="Salcher M."/>
            <person name="Ghai R."/>
            <person name="Kavagutti S V."/>
        </authorList>
    </citation>
    <scope>NUCLEOTIDE SEQUENCE</scope>
</reference>
<proteinExistence type="predicted"/>
<dbReference type="InterPro" id="IPR027417">
    <property type="entry name" value="P-loop_NTPase"/>
</dbReference>